<reference evidence="16" key="1">
    <citation type="submission" date="2022-11" db="UniProtKB">
        <authorList>
            <consortium name="WormBaseParasite"/>
        </authorList>
    </citation>
    <scope>IDENTIFICATION</scope>
</reference>
<evidence type="ECO:0000256" key="2">
    <source>
        <dbReference type="ARBA" id="ARBA00007193"/>
    </source>
</evidence>
<evidence type="ECO:0000256" key="12">
    <source>
        <dbReference type="ARBA" id="ARBA00023303"/>
    </source>
</evidence>
<dbReference type="WBParaSite" id="PSAMB.scaffold3115size19620.g20342.t1">
    <property type="protein sequence ID" value="PSAMB.scaffold3115size19620.g20342.t1"/>
    <property type="gene ID" value="PSAMB.scaffold3115size19620.g20342"/>
</dbReference>
<keyword evidence="12 13" id="KW-0407">Ion channel</keyword>
<dbReference type="GO" id="GO:0005886">
    <property type="term" value="C:plasma membrane"/>
    <property type="evidence" value="ECO:0007669"/>
    <property type="project" value="TreeGrafter"/>
</dbReference>
<evidence type="ECO:0000313" key="15">
    <source>
        <dbReference type="Proteomes" id="UP000887566"/>
    </source>
</evidence>
<dbReference type="PANTHER" id="PTHR11690">
    <property type="entry name" value="AMILORIDE-SENSITIVE SODIUM CHANNEL-RELATED"/>
    <property type="match status" value="1"/>
</dbReference>
<keyword evidence="15" id="KW-1185">Reference proteome</keyword>
<dbReference type="InterPro" id="IPR001873">
    <property type="entry name" value="ENaC"/>
</dbReference>
<evidence type="ECO:0000256" key="4">
    <source>
        <dbReference type="ARBA" id="ARBA00022461"/>
    </source>
</evidence>
<keyword evidence="10" id="KW-0325">Glycoprotein</keyword>
<evidence type="ECO:0000256" key="7">
    <source>
        <dbReference type="ARBA" id="ARBA00023053"/>
    </source>
</evidence>
<proteinExistence type="inferred from homology"/>
<evidence type="ECO:0000313" key="16">
    <source>
        <dbReference type="WBParaSite" id="PSAMB.scaffold3115size19620.g20342.t1"/>
    </source>
</evidence>
<sequence length="493" mass="55723">MVSARAVIENILALILVIVCTIIWVVHSEYFYRKFADKKTNVVEMEDPPTALALPNIILCSRSPIKNNQQYTNNALFVQYLEEELVPNIENFPGRTAIADNNLQQTDQLFVNLYSGNNLPSGKSQVQNLLYTCRDVIYNCTWQGIGQSGNDCCNMISTMIPTMNGICWSMTGNTSFNGNTQLVQNATGNKNGFTVRLQIDAYKYQRTSQQSTHPGFDVYLSDTKDIWRLINELDDPVYISSNEGVRINIQKTVKTNLESLDCGLSREKAAEQDKNAMTDPKKTPLAACLLDYVIKRCQCHPLFSEFIDIDRNRNAAMEQLYGSIYNTYVRPCSTTSMSNCVQPYMNYLMPENYQHTPTGTSDVMSDVKECMNKWHKPCQTIKYVATPEYYTSSQTFGSGFQAKFTVAYSTMKVKQSIESSDMNIIDLASYIGFAAALWFTVGHIIWSIARVFKSMCCKRETIVVDPKKERAPLTPYVNQQSADAYQSAPVVNE</sequence>
<keyword evidence="11 13" id="KW-0739">Sodium transport</keyword>
<keyword evidence="4 13" id="KW-0894">Sodium channel</keyword>
<dbReference type="Gene3D" id="2.60.470.10">
    <property type="entry name" value="Acid-sensing ion channels like domains"/>
    <property type="match status" value="1"/>
</dbReference>
<keyword evidence="7" id="KW-0915">Sodium</keyword>
<evidence type="ECO:0000256" key="3">
    <source>
        <dbReference type="ARBA" id="ARBA00022448"/>
    </source>
</evidence>
<evidence type="ECO:0000256" key="10">
    <source>
        <dbReference type="ARBA" id="ARBA00023180"/>
    </source>
</evidence>
<dbReference type="Proteomes" id="UP000887566">
    <property type="component" value="Unplaced"/>
</dbReference>
<comment type="subcellular location">
    <subcellularLocation>
        <location evidence="1">Membrane</location>
        <topology evidence="1">Multi-pass membrane protein</topology>
    </subcellularLocation>
</comment>
<evidence type="ECO:0000256" key="13">
    <source>
        <dbReference type="RuleBase" id="RU000679"/>
    </source>
</evidence>
<evidence type="ECO:0000256" key="5">
    <source>
        <dbReference type="ARBA" id="ARBA00022692"/>
    </source>
</evidence>
<dbReference type="Pfam" id="PF00858">
    <property type="entry name" value="ASC"/>
    <property type="match status" value="1"/>
</dbReference>
<evidence type="ECO:0000256" key="8">
    <source>
        <dbReference type="ARBA" id="ARBA00023065"/>
    </source>
</evidence>
<accession>A0A914W6D0</accession>
<dbReference type="PANTHER" id="PTHR11690:SF300">
    <property type="entry name" value="PICKPOCKET PROTEIN 19"/>
    <property type="match status" value="1"/>
</dbReference>
<keyword evidence="9 14" id="KW-0472">Membrane</keyword>
<keyword evidence="5 13" id="KW-0812">Transmembrane</keyword>
<evidence type="ECO:0000256" key="11">
    <source>
        <dbReference type="ARBA" id="ARBA00023201"/>
    </source>
</evidence>
<protein>
    <submittedName>
        <fullName evidence="16">Uncharacterized protein</fullName>
    </submittedName>
</protein>
<name>A0A914W6D0_9BILA</name>
<dbReference type="AlphaFoldDB" id="A0A914W6D0"/>
<organism evidence="15 16">
    <name type="scientific">Plectus sambesii</name>
    <dbReference type="NCBI Taxonomy" id="2011161"/>
    <lineage>
        <taxon>Eukaryota</taxon>
        <taxon>Metazoa</taxon>
        <taxon>Ecdysozoa</taxon>
        <taxon>Nematoda</taxon>
        <taxon>Chromadorea</taxon>
        <taxon>Plectida</taxon>
        <taxon>Plectina</taxon>
        <taxon>Plectoidea</taxon>
        <taxon>Plectidae</taxon>
        <taxon>Plectus</taxon>
    </lineage>
</organism>
<feature type="transmembrane region" description="Helical" evidence="14">
    <location>
        <begin position="427"/>
        <end position="449"/>
    </location>
</feature>
<feature type="transmembrane region" description="Helical" evidence="14">
    <location>
        <begin position="7"/>
        <end position="26"/>
    </location>
</feature>
<evidence type="ECO:0000256" key="14">
    <source>
        <dbReference type="SAM" id="Phobius"/>
    </source>
</evidence>
<keyword evidence="6 14" id="KW-1133">Transmembrane helix</keyword>
<dbReference type="GO" id="GO:0015280">
    <property type="term" value="F:ligand-gated sodium channel activity"/>
    <property type="evidence" value="ECO:0007669"/>
    <property type="project" value="TreeGrafter"/>
</dbReference>
<evidence type="ECO:0000256" key="9">
    <source>
        <dbReference type="ARBA" id="ARBA00023136"/>
    </source>
</evidence>
<keyword evidence="3 13" id="KW-0813">Transport</keyword>
<evidence type="ECO:0000256" key="1">
    <source>
        <dbReference type="ARBA" id="ARBA00004141"/>
    </source>
</evidence>
<evidence type="ECO:0000256" key="6">
    <source>
        <dbReference type="ARBA" id="ARBA00022989"/>
    </source>
</evidence>
<comment type="similarity">
    <text evidence="2 13">Belongs to the amiloride-sensitive sodium channel (TC 1.A.6) family.</text>
</comment>
<keyword evidence="8 13" id="KW-0406">Ion transport</keyword>